<accession>A0A8S5UC09</accession>
<protein>
    <submittedName>
        <fullName evidence="1">Uncharacterized protein</fullName>
    </submittedName>
</protein>
<proteinExistence type="predicted"/>
<evidence type="ECO:0000313" key="1">
    <source>
        <dbReference type="EMBL" id="DAF91938.1"/>
    </source>
</evidence>
<name>A0A8S5UC09_9CAUD</name>
<dbReference type="EMBL" id="BK016062">
    <property type="protein sequence ID" value="DAF91938.1"/>
    <property type="molecule type" value="Genomic_DNA"/>
</dbReference>
<sequence>MIKYQLASIQDISLYMRLRMLEEQSLKELLLI</sequence>
<organism evidence="1">
    <name type="scientific">Podoviridae sp. ctZkC8</name>
    <dbReference type="NCBI Taxonomy" id="2825259"/>
    <lineage>
        <taxon>Viruses</taxon>
        <taxon>Duplodnaviria</taxon>
        <taxon>Heunggongvirae</taxon>
        <taxon>Uroviricota</taxon>
        <taxon>Caudoviricetes</taxon>
    </lineage>
</organism>
<reference evidence="1" key="1">
    <citation type="journal article" date="2021" name="Proc. Natl. Acad. Sci. U.S.A.">
        <title>A Catalog of Tens of Thousands of Viruses from Human Metagenomes Reveals Hidden Associations with Chronic Diseases.</title>
        <authorList>
            <person name="Tisza M.J."/>
            <person name="Buck C.B."/>
        </authorList>
    </citation>
    <scope>NUCLEOTIDE SEQUENCE</scope>
    <source>
        <strain evidence="1">CtZkC8</strain>
    </source>
</reference>